<feature type="non-terminal residue" evidence="1">
    <location>
        <position position="1"/>
    </location>
</feature>
<accession>A0ACA9RWH2</accession>
<organism evidence="1 2">
    <name type="scientific">Racocetra persica</name>
    <dbReference type="NCBI Taxonomy" id="160502"/>
    <lineage>
        <taxon>Eukaryota</taxon>
        <taxon>Fungi</taxon>
        <taxon>Fungi incertae sedis</taxon>
        <taxon>Mucoromycota</taxon>
        <taxon>Glomeromycotina</taxon>
        <taxon>Glomeromycetes</taxon>
        <taxon>Diversisporales</taxon>
        <taxon>Gigasporaceae</taxon>
        <taxon>Racocetra</taxon>
    </lineage>
</organism>
<comment type="caution">
    <text evidence="1">The sequence shown here is derived from an EMBL/GenBank/DDBJ whole genome shotgun (WGS) entry which is preliminary data.</text>
</comment>
<name>A0ACA9RWH2_9GLOM</name>
<evidence type="ECO:0000313" key="2">
    <source>
        <dbReference type="Proteomes" id="UP000789920"/>
    </source>
</evidence>
<gene>
    <name evidence="1" type="ORF">RPERSI_LOCUS24101</name>
</gene>
<dbReference type="EMBL" id="CAJVQC010076723">
    <property type="protein sequence ID" value="CAG8814923.1"/>
    <property type="molecule type" value="Genomic_DNA"/>
</dbReference>
<evidence type="ECO:0000313" key="1">
    <source>
        <dbReference type="EMBL" id="CAG8814923.1"/>
    </source>
</evidence>
<dbReference type="Proteomes" id="UP000789920">
    <property type="component" value="Unassembled WGS sequence"/>
</dbReference>
<protein>
    <submittedName>
        <fullName evidence="1">24968_t:CDS:1</fullName>
    </submittedName>
</protein>
<proteinExistence type="predicted"/>
<sequence>DKHLTLKISDFGLSTTKEALGLGDMAGGTPKWRAPERFAYNPKLYQKFIENPEFSKLLKNEELANHYKNRPQHSVKMREDINDLVGILEQKDTPGKIKHVIKKCCEFDPIKRISFEEVVIELQN</sequence>
<keyword evidence="2" id="KW-1185">Reference proteome</keyword>
<reference evidence="1" key="1">
    <citation type="submission" date="2021-06" db="EMBL/GenBank/DDBJ databases">
        <authorList>
            <person name="Kallberg Y."/>
            <person name="Tangrot J."/>
            <person name="Rosling A."/>
        </authorList>
    </citation>
    <scope>NUCLEOTIDE SEQUENCE</scope>
    <source>
        <strain evidence="1">MA461A</strain>
    </source>
</reference>
<feature type="non-terminal residue" evidence="1">
    <location>
        <position position="124"/>
    </location>
</feature>